<protein>
    <recommendedName>
        <fullName evidence="11">Transcriptional regulator WhiB</fullName>
    </recommendedName>
</protein>
<reference evidence="13 14" key="1">
    <citation type="submission" date="2017-02" db="EMBL/GenBank/DDBJ databases">
        <title>The new phylogeny of genus Mycobacterium.</title>
        <authorList>
            <person name="Tortoli E."/>
            <person name="Trovato A."/>
            <person name="Cirillo D.M."/>
        </authorList>
    </citation>
    <scope>NUCLEOTIDE SEQUENCE [LARGE SCALE GENOMIC DNA]</scope>
    <source>
        <strain evidence="13 14">RW6</strain>
    </source>
</reference>
<proteinExistence type="inferred from homology"/>
<name>A0A1X0A4M3_9MYCO</name>
<keyword evidence="7 11" id="KW-0805">Transcription regulation</keyword>
<dbReference type="HAMAP" id="MF_01479">
    <property type="entry name" value="WhiB"/>
    <property type="match status" value="1"/>
</dbReference>
<comment type="function">
    <text evidence="11">Acts as a transcriptional regulator. Probably redox-responsive. The apo- but not holo-form probably binds DNA.</text>
</comment>
<evidence type="ECO:0000313" key="14">
    <source>
        <dbReference type="Proteomes" id="UP000192448"/>
    </source>
</evidence>
<feature type="binding site" evidence="11">
    <location>
        <position position="72"/>
    </location>
    <ligand>
        <name>[4Fe-4S] cluster</name>
        <dbReference type="ChEBI" id="CHEBI:49883"/>
    </ligand>
</feature>
<gene>
    <name evidence="11" type="primary">whiB</name>
    <name evidence="13" type="ORF">BST13_33675</name>
</gene>
<feature type="binding site" evidence="11">
    <location>
        <position position="69"/>
    </location>
    <ligand>
        <name>[4Fe-4S] cluster</name>
        <dbReference type="ChEBI" id="CHEBI:49883"/>
    </ligand>
</feature>
<organism evidence="13 14">
    <name type="scientific">Mycobacterium aquaticum</name>
    <dbReference type="NCBI Taxonomy" id="1927124"/>
    <lineage>
        <taxon>Bacteria</taxon>
        <taxon>Bacillati</taxon>
        <taxon>Actinomycetota</taxon>
        <taxon>Actinomycetes</taxon>
        <taxon>Mycobacteriales</taxon>
        <taxon>Mycobacteriaceae</taxon>
        <taxon>Mycobacterium</taxon>
    </lineage>
</organism>
<evidence type="ECO:0000256" key="11">
    <source>
        <dbReference type="HAMAP-Rule" id="MF_01479"/>
    </source>
</evidence>
<comment type="caution">
    <text evidence="13">The sequence shown here is derived from an EMBL/GenBank/DDBJ whole genome shotgun (WGS) entry which is preliminary data.</text>
</comment>
<dbReference type="GO" id="GO:0003677">
    <property type="term" value="F:DNA binding"/>
    <property type="evidence" value="ECO:0007669"/>
    <property type="project" value="UniProtKB-UniRule"/>
</dbReference>
<keyword evidence="10 11" id="KW-0804">Transcription</keyword>
<feature type="binding site" evidence="11">
    <location>
        <position position="29"/>
    </location>
    <ligand>
        <name>[4Fe-4S] cluster</name>
        <dbReference type="ChEBI" id="CHEBI:49883"/>
    </ligand>
</feature>
<dbReference type="GO" id="GO:0051539">
    <property type="term" value="F:4 iron, 4 sulfur cluster binding"/>
    <property type="evidence" value="ECO:0007669"/>
    <property type="project" value="UniProtKB-UniRule"/>
</dbReference>
<accession>A0A1X0A4M3</accession>
<evidence type="ECO:0000259" key="12">
    <source>
        <dbReference type="PROSITE" id="PS51674"/>
    </source>
</evidence>
<comment type="similarity">
    <text evidence="2 11">Belongs to the WhiB family.</text>
</comment>
<keyword evidence="6 11" id="KW-0411">Iron-sulfur</keyword>
<dbReference type="Proteomes" id="UP000192448">
    <property type="component" value="Unassembled WGS sequence"/>
</dbReference>
<evidence type="ECO:0000256" key="4">
    <source>
        <dbReference type="ARBA" id="ARBA00022723"/>
    </source>
</evidence>
<keyword evidence="3 11" id="KW-0004">4Fe-4S</keyword>
<comment type="subcellular location">
    <subcellularLocation>
        <location evidence="1 11">Cytoplasm</location>
    </subcellularLocation>
</comment>
<feature type="binding site" evidence="11">
    <location>
        <position position="93"/>
    </location>
    <ligand>
        <name>[4Fe-4S] cluster</name>
        <dbReference type="ChEBI" id="CHEBI:49883"/>
    </ligand>
</feature>
<keyword evidence="4 11" id="KW-0479">Metal-binding</keyword>
<keyword evidence="11" id="KW-0963">Cytoplasm</keyword>
<dbReference type="GO" id="GO:0046872">
    <property type="term" value="F:metal ion binding"/>
    <property type="evidence" value="ECO:0007669"/>
    <property type="project" value="UniProtKB-KW"/>
</dbReference>
<dbReference type="GO" id="GO:0035731">
    <property type="term" value="F:dinitrosyl-iron complex binding"/>
    <property type="evidence" value="ECO:0007669"/>
    <property type="project" value="UniProtKB-UniRule"/>
</dbReference>
<keyword evidence="8 11" id="KW-0238">DNA-binding</keyword>
<evidence type="ECO:0000256" key="9">
    <source>
        <dbReference type="ARBA" id="ARBA00023157"/>
    </source>
</evidence>
<evidence type="ECO:0000256" key="10">
    <source>
        <dbReference type="ARBA" id="ARBA00023163"/>
    </source>
</evidence>
<dbReference type="STRING" id="1927124.BST13_33675"/>
<dbReference type="GO" id="GO:0006355">
    <property type="term" value="P:regulation of DNA-templated transcription"/>
    <property type="evidence" value="ECO:0007669"/>
    <property type="project" value="UniProtKB-UniRule"/>
</dbReference>
<comment type="PTM">
    <text evidence="11">Upon Fe-S cluster removal intramolecular disulfide bonds are formed.</text>
</comment>
<evidence type="ECO:0000256" key="3">
    <source>
        <dbReference type="ARBA" id="ARBA00022485"/>
    </source>
</evidence>
<keyword evidence="5 11" id="KW-0408">Iron</keyword>
<dbReference type="PROSITE" id="PS51674">
    <property type="entry name" value="4FE4S_WBL"/>
    <property type="match status" value="1"/>
</dbReference>
<sequence>MATAGGARARLVRLILGDLGQDWMRRAACRNHERPDIFYPPAARADADIKRSQSERRRRIIVAEAKSVCRMCPVRAKFDETKFGIPPGGTGQCLEFADAIGDYNGIWGGLTARERGRKRDER</sequence>
<evidence type="ECO:0000256" key="8">
    <source>
        <dbReference type="ARBA" id="ARBA00023125"/>
    </source>
</evidence>
<evidence type="ECO:0000256" key="7">
    <source>
        <dbReference type="ARBA" id="ARBA00023015"/>
    </source>
</evidence>
<evidence type="ECO:0000256" key="1">
    <source>
        <dbReference type="ARBA" id="ARBA00004496"/>
    </source>
</evidence>
<evidence type="ECO:0000256" key="5">
    <source>
        <dbReference type="ARBA" id="ARBA00023004"/>
    </source>
</evidence>
<keyword evidence="14" id="KW-1185">Reference proteome</keyword>
<dbReference type="EMBL" id="MVHF01000055">
    <property type="protein sequence ID" value="ORA24952.1"/>
    <property type="molecule type" value="Genomic_DNA"/>
</dbReference>
<keyword evidence="9 11" id="KW-1015">Disulfide bond</keyword>
<comment type="PTM">
    <text evidence="11">The Fe-S cluster can be nitrosylated by nitric oxide (NO).</text>
</comment>
<comment type="cofactor">
    <cofactor evidence="11">
        <name>[4Fe-4S] cluster</name>
        <dbReference type="ChEBI" id="CHEBI:49883"/>
    </cofactor>
    <text evidence="11">Binds 1 [4Fe-4S] cluster per subunit. Following nitrosylation of the [4Fe-4S] cluster binds 1 [4Fe-8(NO)] cluster per subunit.</text>
</comment>
<dbReference type="InterPro" id="IPR003482">
    <property type="entry name" value="Whib"/>
</dbReference>
<evidence type="ECO:0000313" key="13">
    <source>
        <dbReference type="EMBL" id="ORA24952.1"/>
    </source>
</evidence>
<evidence type="ECO:0000256" key="6">
    <source>
        <dbReference type="ARBA" id="ARBA00023014"/>
    </source>
</evidence>
<dbReference type="AlphaFoldDB" id="A0A1X0A4M3"/>
<feature type="domain" description="4Fe-4S Wbl-type" evidence="12">
    <location>
        <begin position="28"/>
        <end position="117"/>
    </location>
</feature>
<dbReference type="InterPro" id="IPR034768">
    <property type="entry name" value="4FE4S_WBL"/>
</dbReference>
<evidence type="ECO:0000256" key="2">
    <source>
        <dbReference type="ARBA" id="ARBA00006597"/>
    </source>
</evidence>
<dbReference type="GO" id="GO:0005737">
    <property type="term" value="C:cytoplasm"/>
    <property type="evidence" value="ECO:0007669"/>
    <property type="project" value="UniProtKB-SubCell"/>
</dbReference>